<reference evidence="2 3" key="1">
    <citation type="journal article" date="2017" name="Plant Biotechnol. J.">
        <title>A comprehensive draft genome sequence for lupin (Lupinus angustifolius), an emerging health food: insights into plant-microbe interactions and legume evolution.</title>
        <authorList>
            <person name="Hane J.K."/>
            <person name="Ming Y."/>
            <person name="Kamphuis L.G."/>
            <person name="Nelson M.N."/>
            <person name="Garg G."/>
            <person name="Atkins C.A."/>
            <person name="Bayer P.E."/>
            <person name="Bravo A."/>
            <person name="Bringans S."/>
            <person name="Cannon S."/>
            <person name="Edwards D."/>
            <person name="Foley R."/>
            <person name="Gao L.L."/>
            <person name="Harrison M.J."/>
            <person name="Huang W."/>
            <person name="Hurgobin B."/>
            <person name="Li S."/>
            <person name="Liu C.W."/>
            <person name="McGrath A."/>
            <person name="Morahan G."/>
            <person name="Murray J."/>
            <person name="Weller J."/>
            <person name="Jian J."/>
            <person name="Singh K.B."/>
        </authorList>
    </citation>
    <scope>NUCLEOTIDE SEQUENCE [LARGE SCALE GENOMIC DNA]</scope>
    <source>
        <strain evidence="3">cv. Tanjil</strain>
        <tissue evidence="2">Whole plant</tissue>
    </source>
</reference>
<dbReference type="PANTHER" id="PTHR46036">
    <property type="entry name" value="LACTOYLGLUTATHIONE LYASE"/>
    <property type="match status" value="1"/>
</dbReference>
<dbReference type="InterPro" id="IPR037523">
    <property type="entry name" value="VOC_core"/>
</dbReference>
<sequence>MSMFYLELVLKNHILLLIYNDGVTSYNIGDGFVHFSIATQDVYKLVEHIRAKDGNITREPGPVEHGTTVTAFVKDHDGYTFALIQRSSITGPFAQVALHVGDLDRAIKLYENNLGSKVVRKDNRPDKKRKFNSQIV</sequence>
<evidence type="ECO:0000259" key="1">
    <source>
        <dbReference type="PROSITE" id="PS51819"/>
    </source>
</evidence>
<evidence type="ECO:0000313" key="2">
    <source>
        <dbReference type="EMBL" id="OIV98935.1"/>
    </source>
</evidence>
<dbReference type="PANTHER" id="PTHR46036:SF8">
    <property type="entry name" value="LACTOYLGLUTATHIONE LYASE"/>
    <property type="match status" value="1"/>
</dbReference>
<dbReference type="PROSITE" id="PS51819">
    <property type="entry name" value="VOC"/>
    <property type="match status" value="2"/>
</dbReference>
<dbReference type="EMBL" id="CM007373">
    <property type="protein sequence ID" value="OIV98935.1"/>
    <property type="molecule type" value="Genomic_DNA"/>
</dbReference>
<feature type="domain" description="VOC" evidence="1">
    <location>
        <begin position="92"/>
        <end position="136"/>
    </location>
</feature>
<dbReference type="AlphaFoldDB" id="A0A4P1R056"/>
<dbReference type="GO" id="GO:0019243">
    <property type="term" value="P:methylglyoxal catabolic process to D-lactate via S-lactoyl-glutathione"/>
    <property type="evidence" value="ECO:0007669"/>
    <property type="project" value="TreeGrafter"/>
</dbReference>
<protein>
    <recommendedName>
        <fullName evidence="1">VOC domain-containing protein</fullName>
    </recommendedName>
</protein>
<dbReference type="STRING" id="3871.A0A4P1R056"/>
<dbReference type="GO" id="GO:0005737">
    <property type="term" value="C:cytoplasm"/>
    <property type="evidence" value="ECO:0007669"/>
    <property type="project" value="TreeGrafter"/>
</dbReference>
<feature type="domain" description="VOC" evidence="1">
    <location>
        <begin position="1"/>
        <end position="86"/>
    </location>
</feature>
<evidence type="ECO:0000313" key="3">
    <source>
        <dbReference type="Proteomes" id="UP000188354"/>
    </source>
</evidence>
<dbReference type="GO" id="GO:0004462">
    <property type="term" value="F:lactoylglutathione lyase activity"/>
    <property type="evidence" value="ECO:0007669"/>
    <property type="project" value="TreeGrafter"/>
</dbReference>
<proteinExistence type="predicted"/>
<name>A0A4P1R056_LUPAN</name>
<keyword evidence="3" id="KW-1185">Reference proteome</keyword>
<dbReference type="SUPFAM" id="SSF54593">
    <property type="entry name" value="Glyoxalase/Bleomycin resistance protein/Dihydroxybiphenyl dioxygenase"/>
    <property type="match status" value="1"/>
</dbReference>
<dbReference type="Gene3D" id="3.10.180.10">
    <property type="entry name" value="2,3-Dihydroxybiphenyl 1,2-Dioxygenase, domain 1"/>
    <property type="match status" value="2"/>
</dbReference>
<accession>A0A4P1R056</accession>
<dbReference type="Pfam" id="PF00903">
    <property type="entry name" value="Glyoxalase"/>
    <property type="match status" value="1"/>
</dbReference>
<organism evidence="2 3">
    <name type="scientific">Lupinus angustifolius</name>
    <name type="common">Narrow-leaved blue lupine</name>
    <dbReference type="NCBI Taxonomy" id="3871"/>
    <lineage>
        <taxon>Eukaryota</taxon>
        <taxon>Viridiplantae</taxon>
        <taxon>Streptophyta</taxon>
        <taxon>Embryophyta</taxon>
        <taxon>Tracheophyta</taxon>
        <taxon>Spermatophyta</taxon>
        <taxon>Magnoliopsida</taxon>
        <taxon>eudicotyledons</taxon>
        <taxon>Gunneridae</taxon>
        <taxon>Pentapetalae</taxon>
        <taxon>rosids</taxon>
        <taxon>fabids</taxon>
        <taxon>Fabales</taxon>
        <taxon>Fabaceae</taxon>
        <taxon>Papilionoideae</taxon>
        <taxon>50 kb inversion clade</taxon>
        <taxon>genistoids sensu lato</taxon>
        <taxon>core genistoids</taxon>
        <taxon>Genisteae</taxon>
        <taxon>Lupinus</taxon>
    </lineage>
</organism>
<dbReference type="Gramene" id="OIV98935">
    <property type="protein sequence ID" value="OIV98935"/>
    <property type="gene ID" value="TanjilG_07370"/>
</dbReference>
<gene>
    <name evidence="2" type="ORF">TanjilG_07370</name>
</gene>
<dbReference type="InterPro" id="IPR004360">
    <property type="entry name" value="Glyas_Fos-R_dOase_dom"/>
</dbReference>
<dbReference type="InterPro" id="IPR029068">
    <property type="entry name" value="Glyas_Bleomycin-R_OHBP_Dase"/>
</dbReference>
<dbReference type="Proteomes" id="UP000188354">
    <property type="component" value="Chromosome LG13"/>
</dbReference>